<gene>
    <name evidence="1" type="primary">Y2R2</name>
</gene>
<organism evidence="1">
    <name type="scientific">Anoplophora glabripennis</name>
    <name type="common">Asian longhorn beetle</name>
    <name type="synonym">Anoplophora nobilis</name>
    <dbReference type="NCBI Taxonomy" id="217634"/>
    <lineage>
        <taxon>Eukaryota</taxon>
        <taxon>Metazoa</taxon>
        <taxon>Ecdysozoa</taxon>
        <taxon>Arthropoda</taxon>
        <taxon>Hexapoda</taxon>
        <taxon>Insecta</taxon>
        <taxon>Pterygota</taxon>
        <taxon>Neoptera</taxon>
        <taxon>Endopterygota</taxon>
        <taxon>Coleoptera</taxon>
        <taxon>Polyphaga</taxon>
        <taxon>Cucujiformia</taxon>
        <taxon>Chrysomeloidea</taxon>
        <taxon>Cerambycidae</taxon>
        <taxon>Lamiinae</taxon>
        <taxon>Lamiini</taxon>
        <taxon>Anoplophora</taxon>
    </lineage>
</organism>
<protein>
    <submittedName>
        <fullName evidence="1">Retrotransposable element</fullName>
    </submittedName>
</protein>
<name>V5G3S8_ANOGL</name>
<evidence type="ECO:0000313" key="1">
    <source>
        <dbReference type="EMBL" id="JAB64680.1"/>
    </source>
</evidence>
<accession>V5G3S8</accession>
<sequence length="175" mass="19467">NSTVSIPLLRGEDGEICDNNQDTSEILSLAFSKIYTDEPSYDLLPPIIGPRVVSCLENIEFTPDIVKKHLMKLRKDASPGLDGLSPYLLLKCVDALVLPLSMIMSESFSSGFVPSMWKQASVTPIFKKGDKLDPNNYRPISLLPTICKIMESIIVESMTDFLLQENVIPAATWIY</sequence>
<dbReference type="EMBL" id="GALX01003786">
    <property type="protein sequence ID" value="JAB64680.1"/>
    <property type="molecule type" value="Transcribed_RNA"/>
</dbReference>
<proteinExistence type="predicted"/>
<dbReference type="AlphaFoldDB" id="V5G3S8"/>
<feature type="non-terminal residue" evidence="1">
    <location>
        <position position="1"/>
    </location>
</feature>
<reference evidence="1" key="1">
    <citation type="submission" date="2013-07" db="EMBL/GenBank/DDBJ databases">
        <title>Midgut Transcriptome Profiling of Anoplphora glabripennis, a Lignocellulose Degrading, Wood-Boring Cerambycid.</title>
        <authorList>
            <person name="Scully E.D."/>
            <person name="Hoover K."/>
            <person name="Carlson J.E."/>
            <person name="Tien M."/>
            <person name="Geib S.M."/>
        </authorList>
    </citation>
    <scope>NUCLEOTIDE SEQUENCE</scope>
</reference>
<dbReference type="PANTHER" id="PTHR33395">
    <property type="entry name" value="TRANSCRIPTASE, PUTATIVE-RELATED-RELATED"/>
    <property type="match status" value="1"/>
</dbReference>
<dbReference type="PANTHER" id="PTHR33395:SF22">
    <property type="entry name" value="REVERSE TRANSCRIPTASE DOMAIN-CONTAINING PROTEIN"/>
    <property type="match status" value="1"/>
</dbReference>